<sequence>MSAAGTATLLVALSGAVVSCDPEPSQRADKQSPAAATHSQGRPKLQVKYAMNTYYLPRAAGSEATEYKLHLATSKPSPGSAPRTIKNVKVTFDLSAVKNKATLYWINNHYGCKRSADSLTCTPGDIKEGAGAEFTPFAIRPEPHAGKGPAGPLKITVTGANASTAHHTTQLVIGAPVLTARQPEKLTEVKPGSELPLTPAFGNNGDTDIDDDLTVVLKADQATLRKQYRNCRYDKAAAPTKAVCTFSGPLPAGAAYETDGPLTAVTDKTARRGSISYSVYRAHDTQDAELLPDSAPRGTGAPLALRPVDGSGSAFTDSGHWKAEMAKGELEFVTTEIRDRHATGFTIKGKVGQVVDVDVLGSDAPYQGATRLTLPEGMSLEGPRDGDPSEFLFCTYAEGDDGPVECPEPKMTSPTLRVRVDKRVEGAQGSISVASDPSDPDQDNNTAPIKVEYLD</sequence>
<evidence type="ECO:0000313" key="2">
    <source>
        <dbReference type="EMBL" id="GFE41196.1"/>
    </source>
</evidence>
<organism evidence="2 3">
    <name type="scientific">Streptomyces tubercidicus</name>
    <dbReference type="NCBI Taxonomy" id="47759"/>
    <lineage>
        <taxon>Bacteria</taxon>
        <taxon>Bacillati</taxon>
        <taxon>Actinomycetota</taxon>
        <taxon>Actinomycetes</taxon>
        <taxon>Kitasatosporales</taxon>
        <taxon>Streptomycetaceae</taxon>
        <taxon>Streptomyces</taxon>
    </lineage>
</organism>
<comment type="caution">
    <text evidence="2">The sequence shown here is derived from an EMBL/GenBank/DDBJ whole genome shotgun (WGS) entry which is preliminary data.</text>
</comment>
<protein>
    <submittedName>
        <fullName evidence="2">Uncharacterized protein</fullName>
    </submittedName>
</protein>
<reference evidence="2 3" key="1">
    <citation type="submission" date="2019-12" db="EMBL/GenBank/DDBJ databases">
        <title>Whole genome shotgun sequence of Streptomyces tubercidicus NBRC 13090.</title>
        <authorList>
            <person name="Ichikawa N."/>
            <person name="Kimura A."/>
            <person name="Kitahashi Y."/>
            <person name="Komaki H."/>
            <person name="Tamura T."/>
        </authorList>
    </citation>
    <scope>NUCLEOTIDE SEQUENCE [LARGE SCALE GENOMIC DNA]</scope>
    <source>
        <strain evidence="2 3">NBRC 13090</strain>
    </source>
</reference>
<gene>
    <name evidence="2" type="ORF">Stube_58690</name>
</gene>
<accession>A0A640V4Y2</accession>
<feature type="region of interest" description="Disordered" evidence="1">
    <location>
        <begin position="421"/>
        <end position="455"/>
    </location>
</feature>
<evidence type="ECO:0000313" key="3">
    <source>
        <dbReference type="Proteomes" id="UP000431826"/>
    </source>
</evidence>
<dbReference type="Proteomes" id="UP000431826">
    <property type="component" value="Unassembled WGS sequence"/>
</dbReference>
<evidence type="ECO:0000256" key="1">
    <source>
        <dbReference type="SAM" id="MobiDB-lite"/>
    </source>
</evidence>
<name>A0A640V4Y2_9ACTN</name>
<keyword evidence="3" id="KW-1185">Reference proteome</keyword>
<feature type="region of interest" description="Disordered" evidence="1">
    <location>
        <begin position="21"/>
        <end position="42"/>
    </location>
</feature>
<dbReference type="AlphaFoldDB" id="A0A640V4Y2"/>
<proteinExistence type="predicted"/>
<dbReference type="EMBL" id="BLIR01000003">
    <property type="protein sequence ID" value="GFE41196.1"/>
    <property type="molecule type" value="Genomic_DNA"/>
</dbReference>